<gene>
    <name evidence="2" type="ORF">SAMN05444405_108159</name>
</gene>
<name>A0A1M5BMU0_9BACE</name>
<dbReference type="Proteomes" id="UP000184509">
    <property type="component" value="Unassembled WGS sequence"/>
</dbReference>
<organism evidence="2 3">
    <name type="scientific">Bacteroides luti</name>
    <dbReference type="NCBI Taxonomy" id="1297750"/>
    <lineage>
        <taxon>Bacteria</taxon>
        <taxon>Pseudomonadati</taxon>
        <taxon>Bacteroidota</taxon>
        <taxon>Bacteroidia</taxon>
        <taxon>Bacteroidales</taxon>
        <taxon>Bacteroidaceae</taxon>
        <taxon>Bacteroides</taxon>
    </lineage>
</organism>
<keyword evidence="1" id="KW-1133">Transmembrane helix</keyword>
<proteinExistence type="predicted"/>
<dbReference type="RefSeq" id="WP_073401512.1">
    <property type="nucleotide sequence ID" value="NZ_FQTV01000008.1"/>
</dbReference>
<protein>
    <submittedName>
        <fullName evidence="2">Uncharacterized protein</fullName>
    </submittedName>
</protein>
<keyword evidence="1" id="KW-0472">Membrane</keyword>
<keyword evidence="3" id="KW-1185">Reference proteome</keyword>
<sequence length="111" mass="12269">MNSPQKEAAKIIKLAYKNGGSINLSVLKFTNNKDKIASEVTHILSAYGYMTSNAVDSNFGWEIYKLSEKGMELAKKGVFNENPENILSTRYIALFALVAFIITFIVISAIS</sequence>
<keyword evidence="1" id="KW-0812">Transmembrane</keyword>
<dbReference type="EMBL" id="FQTV01000008">
    <property type="protein sequence ID" value="SHF43512.1"/>
    <property type="molecule type" value="Genomic_DNA"/>
</dbReference>
<accession>A0A1M5BMU0</accession>
<reference evidence="2 3" key="1">
    <citation type="submission" date="2016-11" db="EMBL/GenBank/DDBJ databases">
        <authorList>
            <person name="Jaros S."/>
            <person name="Januszkiewicz K."/>
            <person name="Wedrychowicz H."/>
        </authorList>
    </citation>
    <scope>NUCLEOTIDE SEQUENCE [LARGE SCALE GENOMIC DNA]</scope>
    <source>
        <strain evidence="2 3">DSM 26991</strain>
    </source>
</reference>
<dbReference type="AlphaFoldDB" id="A0A1M5BMU0"/>
<evidence type="ECO:0000313" key="3">
    <source>
        <dbReference type="Proteomes" id="UP000184509"/>
    </source>
</evidence>
<evidence type="ECO:0000256" key="1">
    <source>
        <dbReference type="SAM" id="Phobius"/>
    </source>
</evidence>
<feature type="transmembrane region" description="Helical" evidence="1">
    <location>
        <begin position="91"/>
        <end position="110"/>
    </location>
</feature>
<evidence type="ECO:0000313" key="2">
    <source>
        <dbReference type="EMBL" id="SHF43512.1"/>
    </source>
</evidence>